<sequence>MSFRDRQEPASGYEELSFGGGDPDREPRLQVWLRAHVRLLTACAVVLALLGAAGIGGRYLYERSREPLPPPDVPASARMRIVVHLCGQYVEAWSCIGRDEATDADGRAIAARMRAMPELTDVTFVSKEEDGRRALAYYTAIGEPERADELFFHASVEATLRRGGDFAAVSARLREIPGVVTVLRELPDVWAGKADLAVALCAEEERQPRGCGREDRRALAGAPASEAEKKAVLDRLWDLPGVERVYLRDREDLTWLKRQYEPQDPAEHVTPRTERTRQTFYVKLSDPAGLAAVAGAVKHLPGVGGVFPIGLSG</sequence>
<dbReference type="EMBL" id="BOOI01000072">
    <property type="protein sequence ID" value="GIH88032.1"/>
    <property type="molecule type" value="Genomic_DNA"/>
</dbReference>
<name>A0A8J3S8K9_PLARO</name>
<dbReference type="AlphaFoldDB" id="A0A8J3S8K9"/>
<keyword evidence="5" id="KW-1185">Reference proteome</keyword>
<proteinExistence type="predicted"/>
<dbReference type="OrthoDB" id="3534525at2"/>
<dbReference type="Pfam" id="PF18075">
    <property type="entry name" value="FtsX_ECD"/>
    <property type="match status" value="2"/>
</dbReference>
<dbReference type="Proteomes" id="UP000655044">
    <property type="component" value="Unassembled WGS sequence"/>
</dbReference>
<dbReference type="InterPro" id="IPR040690">
    <property type="entry name" value="FtsX_ECD"/>
</dbReference>
<evidence type="ECO:0000256" key="1">
    <source>
        <dbReference type="SAM" id="MobiDB-lite"/>
    </source>
</evidence>
<feature type="transmembrane region" description="Helical" evidence="2">
    <location>
        <begin position="37"/>
        <end position="61"/>
    </location>
</feature>
<accession>A0A8J3S8K9</accession>
<gene>
    <name evidence="4" type="ORF">Pro02_64400</name>
</gene>
<feature type="region of interest" description="Disordered" evidence="1">
    <location>
        <begin position="1"/>
        <end position="21"/>
    </location>
</feature>
<reference evidence="4" key="1">
    <citation type="submission" date="2021-01" db="EMBL/GenBank/DDBJ databases">
        <title>Whole genome shotgun sequence of Planobispora rosea NBRC 15558.</title>
        <authorList>
            <person name="Komaki H."/>
            <person name="Tamura T."/>
        </authorList>
    </citation>
    <scope>NUCLEOTIDE SEQUENCE</scope>
    <source>
        <strain evidence="4">NBRC 15558</strain>
    </source>
</reference>
<protein>
    <recommendedName>
        <fullName evidence="3">FtsX extracellular domain-containing protein</fullName>
    </recommendedName>
</protein>
<keyword evidence="2" id="KW-1133">Transmembrane helix</keyword>
<dbReference type="RefSeq" id="WP_068921419.1">
    <property type="nucleotide sequence ID" value="NZ_BMQP01000048.1"/>
</dbReference>
<organism evidence="4 5">
    <name type="scientific">Planobispora rosea</name>
    <dbReference type="NCBI Taxonomy" id="35762"/>
    <lineage>
        <taxon>Bacteria</taxon>
        <taxon>Bacillati</taxon>
        <taxon>Actinomycetota</taxon>
        <taxon>Actinomycetes</taxon>
        <taxon>Streptosporangiales</taxon>
        <taxon>Streptosporangiaceae</taxon>
        <taxon>Planobispora</taxon>
    </lineage>
</organism>
<evidence type="ECO:0000259" key="3">
    <source>
        <dbReference type="Pfam" id="PF18075"/>
    </source>
</evidence>
<keyword evidence="2" id="KW-0472">Membrane</keyword>
<dbReference type="Gene3D" id="3.30.70.3040">
    <property type="match status" value="2"/>
</dbReference>
<keyword evidence="2" id="KW-0812">Transmembrane</keyword>
<evidence type="ECO:0000313" key="4">
    <source>
        <dbReference type="EMBL" id="GIH88032.1"/>
    </source>
</evidence>
<evidence type="ECO:0000256" key="2">
    <source>
        <dbReference type="SAM" id="Phobius"/>
    </source>
</evidence>
<evidence type="ECO:0000313" key="5">
    <source>
        <dbReference type="Proteomes" id="UP000655044"/>
    </source>
</evidence>
<feature type="domain" description="FtsX extracellular" evidence="3">
    <location>
        <begin position="224"/>
        <end position="306"/>
    </location>
</feature>
<feature type="domain" description="FtsX extracellular" evidence="3">
    <location>
        <begin position="99"/>
        <end position="182"/>
    </location>
</feature>
<comment type="caution">
    <text evidence="4">The sequence shown here is derived from an EMBL/GenBank/DDBJ whole genome shotgun (WGS) entry which is preliminary data.</text>
</comment>